<organism evidence="2 3">
    <name type="scientific">Thelohanellus kitauei</name>
    <name type="common">Myxosporean</name>
    <dbReference type="NCBI Taxonomy" id="669202"/>
    <lineage>
        <taxon>Eukaryota</taxon>
        <taxon>Metazoa</taxon>
        <taxon>Cnidaria</taxon>
        <taxon>Myxozoa</taxon>
        <taxon>Myxosporea</taxon>
        <taxon>Bivalvulida</taxon>
        <taxon>Platysporina</taxon>
        <taxon>Myxobolidae</taxon>
        <taxon>Thelohanellus</taxon>
    </lineage>
</organism>
<dbReference type="EMBL" id="JWZT01000047">
    <property type="protein sequence ID" value="KII75054.1"/>
    <property type="molecule type" value="Genomic_DNA"/>
</dbReference>
<protein>
    <submittedName>
        <fullName evidence="2">Uncharacterized protein</fullName>
    </submittedName>
</protein>
<reference evidence="2 3" key="1">
    <citation type="journal article" date="2014" name="Genome Biol. Evol.">
        <title>The genome of the myxosporean Thelohanellus kitauei shows adaptations to nutrient acquisition within its fish host.</title>
        <authorList>
            <person name="Yang Y."/>
            <person name="Xiong J."/>
            <person name="Zhou Z."/>
            <person name="Huo F."/>
            <person name="Miao W."/>
            <person name="Ran C."/>
            <person name="Liu Y."/>
            <person name="Zhang J."/>
            <person name="Feng J."/>
            <person name="Wang M."/>
            <person name="Wang M."/>
            <person name="Wang L."/>
            <person name="Yao B."/>
        </authorList>
    </citation>
    <scope>NUCLEOTIDE SEQUENCE [LARGE SCALE GENOMIC DNA]</scope>
    <source>
        <strain evidence="2">Wuqing</strain>
    </source>
</reference>
<sequence>MLVLLISIGFVLQCSGLVKKCHDTATKGTLVRVHIDGCKKDKCTFHSHGHMTGIVRFIPHRESKNLQASMSAQVGPFHLNMPGFDTNGCKKSGVKNTFTRFRQSSRLFFGRDV</sequence>
<name>A0A0C2JB14_THEKT</name>
<dbReference type="AlphaFoldDB" id="A0A0C2JB14"/>
<feature type="chain" id="PRO_5002167596" evidence="1">
    <location>
        <begin position="17"/>
        <end position="113"/>
    </location>
</feature>
<accession>A0A0C2JB14</accession>
<evidence type="ECO:0000256" key="1">
    <source>
        <dbReference type="SAM" id="SignalP"/>
    </source>
</evidence>
<gene>
    <name evidence="2" type="ORF">RF11_16320</name>
</gene>
<keyword evidence="1" id="KW-0732">Signal</keyword>
<dbReference type="InterPro" id="IPR014756">
    <property type="entry name" value="Ig_E-set"/>
</dbReference>
<evidence type="ECO:0000313" key="2">
    <source>
        <dbReference type="EMBL" id="KII75054.1"/>
    </source>
</evidence>
<dbReference type="SUPFAM" id="SSF81296">
    <property type="entry name" value="E set domains"/>
    <property type="match status" value="1"/>
</dbReference>
<dbReference type="Proteomes" id="UP000031668">
    <property type="component" value="Unassembled WGS sequence"/>
</dbReference>
<keyword evidence="3" id="KW-1185">Reference proteome</keyword>
<comment type="caution">
    <text evidence="2">The sequence shown here is derived from an EMBL/GenBank/DDBJ whole genome shotgun (WGS) entry which is preliminary data.</text>
</comment>
<proteinExistence type="predicted"/>
<dbReference type="Gene3D" id="2.60.40.770">
    <property type="match status" value="1"/>
</dbReference>
<evidence type="ECO:0000313" key="3">
    <source>
        <dbReference type="Proteomes" id="UP000031668"/>
    </source>
</evidence>
<feature type="signal peptide" evidence="1">
    <location>
        <begin position="1"/>
        <end position="16"/>
    </location>
</feature>